<evidence type="ECO:0000313" key="1">
    <source>
        <dbReference type="EMBL" id="KKL82446.1"/>
    </source>
</evidence>
<comment type="caution">
    <text evidence="1">The sequence shown here is derived from an EMBL/GenBank/DDBJ whole genome shotgun (WGS) entry which is preliminary data.</text>
</comment>
<gene>
    <name evidence="1" type="ORF">LCGC14_1984690</name>
</gene>
<dbReference type="AlphaFoldDB" id="A0A0F9FW01"/>
<protein>
    <submittedName>
        <fullName evidence="1">Uncharacterized protein</fullName>
    </submittedName>
</protein>
<sequence length="39" mass="4594">MNSKYMRDETFGGIFPFKPNFKEINGLQMHCIDEASHFL</sequence>
<accession>A0A0F9FW01</accession>
<reference evidence="1" key="1">
    <citation type="journal article" date="2015" name="Nature">
        <title>Complex archaea that bridge the gap between prokaryotes and eukaryotes.</title>
        <authorList>
            <person name="Spang A."/>
            <person name="Saw J.H."/>
            <person name="Jorgensen S.L."/>
            <person name="Zaremba-Niedzwiedzka K."/>
            <person name="Martijn J."/>
            <person name="Lind A.E."/>
            <person name="van Eijk R."/>
            <person name="Schleper C."/>
            <person name="Guy L."/>
            <person name="Ettema T.J."/>
        </authorList>
    </citation>
    <scope>NUCLEOTIDE SEQUENCE</scope>
</reference>
<proteinExistence type="predicted"/>
<organism evidence="1">
    <name type="scientific">marine sediment metagenome</name>
    <dbReference type="NCBI Taxonomy" id="412755"/>
    <lineage>
        <taxon>unclassified sequences</taxon>
        <taxon>metagenomes</taxon>
        <taxon>ecological metagenomes</taxon>
    </lineage>
</organism>
<dbReference type="EMBL" id="LAZR01022275">
    <property type="protein sequence ID" value="KKL82446.1"/>
    <property type="molecule type" value="Genomic_DNA"/>
</dbReference>
<name>A0A0F9FW01_9ZZZZ</name>